<accession>A0ACB9R082</accession>
<protein>
    <submittedName>
        <fullName evidence="1">Uncharacterized protein</fullName>
    </submittedName>
</protein>
<organism evidence="1 2">
    <name type="scientific">Melastoma candidum</name>
    <dbReference type="NCBI Taxonomy" id="119954"/>
    <lineage>
        <taxon>Eukaryota</taxon>
        <taxon>Viridiplantae</taxon>
        <taxon>Streptophyta</taxon>
        <taxon>Embryophyta</taxon>
        <taxon>Tracheophyta</taxon>
        <taxon>Spermatophyta</taxon>
        <taxon>Magnoliopsida</taxon>
        <taxon>eudicotyledons</taxon>
        <taxon>Gunneridae</taxon>
        <taxon>Pentapetalae</taxon>
        <taxon>rosids</taxon>
        <taxon>malvids</taxon>
        <taxon>Myrtales</taxon>
        <taxon>Melastomataceae</taxon>
        <taxon>Melastomatoideae</taxon>
        <taxon>Melastomateae</taxon>
        <taxon>Melastoma</taxon>
    </lineage>
</organism>
<gene>
    <name evidence="1" type="ORF">MLD38_010560</name>
</gene>
<name>A0ACB9R082_9MYRT</name>
<keyword evidence="2" id="KW-1185">Reference proteome</keyword>
<reference evidence="2" key="1">
    <citation type="journal article" date="2023" name="Front. Plant Sci.">
        <title>Chromosomal-level genome assembly of Melastoma candidum provides insights into trichome evolution.</title>
        <authorList>
            <person name="Zhong Y."/>
            <person name="Wu W."/>
            <person name="Sun C."/>
            <person name="Zou P."/>
            <person name="Liu Y."/>
            <person name="Dai S."/>
            <person name="Zhou R."/>
        </authorList>
    </citation>
    <scope>NUCLEOTIDE SEQUENCE [LARGE SCALE GENOMIC DNA]</scope>
</reference>
<proteinExistence type="predicted"/>
<dbReference type="EMBL" id="CM042883">
    <property type="protein sequence ID" value="KAI4372315.1"/>
    <property type="molecule type" value="Genomic_DNA"/>
</dbReference>
<dbReference type="Proteomes" id="UP001057402">
    <property type="component" value="Chromosome 4"/>
</dbReference>
<evidence type="ECO:0000313" key="1">
    <source>
        <dbReference type="EMBL" id="KAI4372315.1"/>
    </source>
</evidence>
<comment type="caution">
    <text evidence="1">The sequence shown here is derived from an EMBL/GenBank/DDBJ whole genome shotgun (WGS) entry which is preliminary data.</text>
</comment>
<evidence type="ECO:0000313" key="2">
    <source>
        <dbReference type="Proteomes" id="UP001057402"/>
    </source>
</evidence>
<sequence>MLAVVLFAITVILPLSALAEEKIGYEDVGAWKPMEKLDDPNTVELAKFAVRKFNRAFEQKVEYKSIVKGEKQAGPVTNYKFLIEVKEDDKAAKRYEFVVLEKADKYGTKYISSIKLMP</sequence>